<dbReference type="AlphaFoldDB" id="A0A6I4UV77"/>
<gene>
    <name evidence="3" type="ORF">GRI75_06895</name>
</gene>
<evidence type="ECO:0000313" key="4">
    <source>
        <dbReference type="Proteomes" id="UP000469159"/>
    </source>
</evidence>
<dbReference type="RefSeq" id="WP_160746222.1">
    <property type="nucleotide sequence ID" value="NZ_WTYK01000003.1"/>
</dbReference>
<feature type="transmembrane region" description="Helical" evidence="2">
    <location>
        <begin position="84"/>
        <end position="104"/>
    </location>
</feature>
<keyword evidence="3" id="KW-0378">Hydrolase</keyword>
<reference evidence="3 4" key="1">
    <citation type="submission" date="2019-12" db="EMBL/GenBank/DDBJ databases">
        <title>Genomic-based taxomic classification of the family Erythrobacteraceae.</title>
        <authorList>
            <person name="Xu L."/>
        </authorList>
    </citation>
    <scope>NUCLEOTIDE SEQUENCE [LARGE SCALE GENOMIC DNA]</scope>
    <source>
        <strain evidence="3 4">MCCC 1K02066</strain>
    </source>
</reference>
<feature type="region of interest" description="Disordered" evidence="1">
    <location>
        <begin position="466"/>
        <end position="492"/>
    </location>
</feature>
<feature type="transmembrane region" description="Helical" evidence="2">
    <location>
        <begin position="372"/>
        <end position="393"/>
    </location>
</feature>
<dbReference type="GO" id="GO:0016787">
    <property type="term" value="F:hydrolase activity"/>
    <property type="evidence" value="ECO:0007669"/>
    <property type="project" value="UniProtKB-KW"/>
</dbReference>
<feature type="transmembrane region" description="Helical" evidence="2">
    <location>
        <begin position="163"/>
        <end position="184"/>
    </location>
</feature>
<evidence type="ECO:0000313" key="3">
    <source>
        <dbReference type="EMBL" id="MXP41367.1"/>
    </source>
</evidence>
<name>A0A6I4UV77_9SPHN</name>
<keyword evidence="2" id="KW-1133">Transmembrane helix</keyword>
<dbReference type="PANTHER" id="PTHR37422">
    <property type="entry name" value="TEICHURONIC ACID BIOSYNTHESIS PROTEIN TUAE"/>
    <property type="match status" value="1"/>
</dbReference>
<feature type="transmembrane region" description="Helical" evidence="2">
    <location>
        <begin position="6"/>
        <end position="22"/>
    </location>
</feature>
<sequence length="492" mass="52607">MTITFLGYACIVIGGMIVIAGSMRHALAFLVLAGLFSGSSAVTLPNGGSSIPPIYFALAFVYLRILVPHGGFRGVLPDAFRANRWLAVFALYGAAMAYIGPRLFAGDIDVYPMRLVARDSLFETHPLAPSSQNMTAGIYMLGTLFVAMAAWIGTRREDGTRTLVAAVLWATWLHAVLGIAALVARGTSFDAVFEFFRNSTYTQFNDQVGNFVRIRGVFAEASSYAAFGFGLMVANAELWYRSIRSRATGRAALLMAAVLFFSTSSTSYLGLAAYVSFFFARALLLPGAVHGRKIESMIAAMGGFVFLFAVSVALIPNLAEAILDMIARMTVEKSSSESGTQRLFWAMQGWEAFKASHGLGIGPGSFRSSSGLTAILGAMGAIGIVSFLAYIVAVFQPWRRSSWGIAEDDRLAVGSAFATAAALSLIPGTLSSANAHPGTNFAIFAGAALALRPFWIERKRPVREPRALATGAHAASPKPESIDRRGEELPAR</sequence>
<proteinExistence type="predicted"/>
<feature type="compositionally biased region" description="Basic and acidic residues" evidence="1">
    <location>
        <begin position="480"/>
        <end position="492"/>
    </location>
</feature>
<dbReference type="EMBL" id="WTYK01000003">
    <property type="protein sequence ID" value="MXP41367.1"/>
    <property type="molecule type" value="Genomic_DNA"/>
</dbReference>
<feature type="transmembrane region" description="Helical" evidence="2">
    <location>
        <begin position="54"/>
        <end position="72"/>
    </location>
</feature>
<keyword evidence="2" id="KW-0472">Membrane</keyword>
<organism evidence="3 4">
    <name type="scientific">Croceibacterium soli</name>
    <dbReference type="NCBI Taxonomy" id="1739690"/>
    <lineage>
        <taxon>Bacteria</taxon>
        <taxon>Pseudomonadati</taxon>
        <taxon>Pseudomonadota</taxon>
        <taxon>Alphaproteobacteria</taxon>
        <taxon>Sphingomonadales</taxon>
        <taxon>Erythrobacteraceae</taxon>
        <taxon>Croceibacterium</taxon>
    </lineage>
</organism>
<evidence type="ECO:0000256" key="1">
    <source>
        <dbReference type="SAM" id="MobiDB-lite"/>
    </source>
</evidence>
<evidence type="ECO:0000256" key="2">
    <source>
        <dbReference type="SAM" id="Phobius"/>
    </source>
</evidence>
<comment type="caution">
    <text evidence="3">The sequence shown here is derived from an EMBL/GenBank/DDBJ whole genome shotgun (WGS) entry which is preliminary data.</text>
</comment>
<protein>
    <submittedName>
        <fullName evidence="3">Glycoside hydrolase</fullName>
    </submittedName>
</protein>
<dbReference type="InterPro" id="IPR051533">
    <property type="entry name" value="WaaL-like"/>
</dbReference>
<accession>A0A6I4UV77</accession>
<feature type="transmembrane region" description="Helical" evidence="2">
    <location>
        <begin position="136"/>
        <end position="154"/>
    </location>
</feature>
<feature type="transmembrane region" description="Helical" evidence="2">
    <location>
        <begin position="221"/>
        <end position="240"/>
    </location>
</feature>
<dbReference type="PANTHER" id="PTHR37422:SF13">
    <property type="entry name" value="LIPOPOLYSACCHARIDE BIOSYNTHESIS PROTEIN PA4999-RELATED"/>
    <property type="match status" value="1"/>
</dbReference>
<keyword evidence="4" id="KW-1185">Reference proteome</keyword>
<dbReference type="Proteomes" id="UP000469159">
    <property type="component" value="Unassembled WGS sequence"/>
</dbReference>
<feature type="transmembrane region" description="Helical" evidence="2">
    <location>
        <begin position="297"/>
        <end position="319"/>
    </location>
</feature>
<feature type="transmembrane region" description="Helical" evidence="2">
    <location>
        <begin position="252"/>
        <end position="277"/>
    </location>
</feature>
<dbReference type="OrthoDB" id="7010242at2"/>
<keyword evidence="2" id="KW-0812">Transmembrane</keyword>